<evidence type="ECO:0000256" key="1">
    <source>
        <dbReference type="SAM" id="Phobius"/>
    </source>
</evidence>
<organism evidence="2 3">
    <name type="scientific">Arthrobacter stackebrandtii</name>
    <dbReference type="NCBI Taxonomy" id="272161"/>
    <lineage>
        <taxon>Bacteria</taxon>
        <taxon>Bacillati</taxon>
        <taxon>Actinomycetota</taxon>
        <taxon>Actinomycetes</taxon>
        <taxon>Micrococcales</taxon>
        <taxon>Micrococcaceae</taxon>
        <taxon>Arthrobacter</taxon>
    </lineage>
</organism>
<feature type="transmembrane region" description="Helical" evidence="1">
    <location>
        <begin position="34"/>
        <end position="54"/>
    </location>
</feature>
<gene>
    <name evidence="2" type="ORF">JOF48_003470</name>
</gene>
<evidence type="ECO:0000313" key="2">
    <source>
        <dbReference type="EMBL" id="MBP2414671.1"/>
    </source>
</evidence>
<comment type="caution">
    <text evidence="2">The sequence shown here is derived from an EMBL/GenBank/DDBJ whole genome shotgun (WGS) entry which is preliminary data.</text>
</comment>
<name>A0ABS4Z0S5_9MICC</name>
<sequence length="184" mass="19366">MTFLILAALATGTAAATVWLAETRPARENDPDSAFWYAFAGLCVLAPIILAPAFTSNAASLTLLFLSGVAAIATHLALRRRRGMAAEAARQGLLQAALTAAATQHQATLDHWACYVLDPETASRLPAMTNINRPETASLVRLLTATEELSPAPPLTHDGVAAYQHSVTELGRALATAEDAAARH</sequence>
<reference evidence="2 3" key="1">
    <citation type="submission" date="2021-03" db="EMBL/GenBank/DDBJ databases">
        <title>Sequencing the genomes of 1000 actinobacteria strains.</title>
        <authorList>
            <person name="Klenk H.-P."/>
        </authorList>
    </citation>
    <scope>NUCLEOTIDE SEQUENCE [LARGE SCALE GENOMIC DNA]</scope>
    <source>
        <strain evidence="2 3">DSM 16005</strain>
    </source>
</reference>
<dbReference type="Proteomes" id="UP000711614">
    <property type="component" value="Unassembled WGS sequence"/>
</dbReference>
<keyword evidence="1" id="KW-1133">Transmembrane helix</keyword>
<evidence type="ECO:0000313" key="3">
    <source>
        <dbReference type="Proteomes" id="UP000711614"/>
    </source>
</evidence>
<keyword evidence="1" id="KW-0812">Transmembrane</keyword>
<keyword evidence="1" id="KW-0472">Membrane</keyword>
<protein>
    <submittedName>
        <fullName evidence="2">Uncharacterized protein</fullName>
    </submittedName>
</protein>
<dbReference type="EMBL" id="JAGIOI010000001">
    <property type="protein sequence ID" value="MBP2414671.1"/>
    <property type="molecule type" value="Genomic_DNA"/>
</dbReference>
<keyword evidence="3" id="KW-1185">Reference proteome</keyword>
<accession>A0ABS4Z0S5</accession>
<dbReference type="RefSeq" id="WP_209682855.1">
    <property type="nucleotide sequence ID" value="NZ_JAGIOI010000001.1"/>
</dbReference>
<proteinExistence type="predicted"/>
<feature type="transmembrane region" description="Helical" evidence="1">
    <location>
        <begin position="61"/>
        <end position="78"/>
    </location>
</feature>